<reference evidence="2" key="2">
    <citation type="journal article" date="2023" name="Commun. Biol.">
        <title>Intrasexual cuticular hydrocarbon dimorphism in a wasp sheds light on hydrocarbon biosynthesis genes in Hymenoptera.</title>
        <authorList>
            <person name="Moris V.C."/>
            <person name="Podsiadlowski L."/>
            <person name="Martin S."/>
            <person name="Oeyen J.P."/>
            <person name="Donath A."/>
            <person name="Petersen M."/>
            <person name="Wilbrandt J."/>
            <person name="Misof B."/>
            <person name="Liedtke D."/>
            <person name="Thamm M."/>
            <person name="Scheiner R."/>
            <person name="Schmitt T."/>
            <person name="Niehuis O."/>
        </authorList>
    </citation>
    <scope>NUCLEOTIDE SEQUENCE</scope>
    <source>
        <strain evidence="2">GBR_01_08_01A</strain>
    </source>
</reference>
<evidence type="ECO:0000313" key="2">
    <source>
        <dbReference type="EMBL" id="KAK2577751.1"/>
    </source>
</evidence>
<dbReference type="CDD" id="cd09272">
    <property type="entry name" value="RNase_HI_RT_Ty1"/>
    <property type="match status" value="1"/>
</dbReference>
<dbReference type="Proteomes" id="UP001258017">
    <property type="component" value="Unassembled WGS sequence"/>
</dbReference>
<dbReference type="EMBL" id="JAIFRP010001550">
    <property type="protein sequence ID" value="KAK2577751.1"/>
    <property type="molecule type" value="Genomic_DNA"/>
</dbReference>
<sequence length="560" mass="64349">MPRIRNRIISDSESASEDGDLPLSELWKKIKNQRKWNIPSATESFEPQVFGYIDAHNGVQYTSGISENSSPLSIFKFFFCEELIQLIVEESNKFSKKQGFSKSYFHVSAQDLHCIFAIIIHMSIVHLPKLSMYWNTTPMYNFVLIRQITSKRKFFRILRFLYFIGEDQNNNDNVKIQKIQPVIDILVHRFQNAYRPRRHIVVDESLLLWKGRLSFKQYINTKSARFGLKSFILAESETGYVYNLKLYDGRISNDGQCSLLGKSGSIVLNLSRNLLNEGRIIYLDNWYTSPALFEKLYKYKTHVCGTVRVNRKGLPCDEKVKKIKNLNKGEIVVRYNKFMAFCAWMDKRPVTLLSTFHTPQSVTTNKIDYSTGQQIKEPNLVVDYNMHMGAVDHTDQILHGKPLEGFVDADWANCPNDRKSYTGFAFILAGYPISWEARKQRTVALSSTEAEYMALSEAAKEATYLRRLFAELGLAKLGQVKIFCDNNGARKLAENPIFHNRSKHIDIRDHYVREVLENGEIEIVYAPTAEMAADVLTAETRLVSGSSRHGEDRSFGILSS</sequence>
<dbReference type="PANTHER" id="PTHR46599:SF3">
    <property type="entry name" value="PIGGYBAC TRANSPOSABLE ELEMENT-DERIVED PROTEIN 4"/>
    <property type="match status" value="1"/>
</dbReference>
<reference evidence="2" key="1">
    <citation type="submission" date="2021-08" db="EMBL/GenBank/DDBJ databases">
        <authorList>
            <person name="Misof B."/>
            <person name="Oliver O."/>
            <person name="Podsiadlowski L."/>
            <person name="Donath A."/>
            <person name="Peters R."/>
            <person name="Mayer C."/>
            <person name="Rust J."/>
            <person name="Gunkel S."/>
            <person name="Lesny P."/>
            <person name="Martin S."/>
            <person name="Oeyen J.P."/>
            <person name="Petersen M."/>
            <person name="Panagiotis P."/>
            <person name="Wilbrandt J."/>
            <person name="Tanja T."/>
        </authorList>
    </citation>
    <scope>NUCLEOTIDE SEQUENCE</scope>
    <source>
        <strain evidence="2">GBR_01_08_01A</strain>
        <tissue evidence="2">Thorax + abdomen</tissue>
    </source>
</reference>
<comment type="caution">
    <text evidence="2">The sequence shown here is derived from an EMBL/GenBank/DDBJ whole genome shotgun (WGS) entry which is preliminary data.</text>
</comment>
<proteinExistence type="predicted"/>
<evidence type="ECO:0000313" key="3">
    <source>
        <dbReference type="Proteomes" id="UP001258017"/>
    </source>
</evidence>
<dbReference type="Pfam" id="PF13843">
    <property type="entry name" value="DDE_Tnp_1_7"/>
    <property type="match status" value="1"/>
</dbReference>
<dbReference type="AlphaFoldDB" id="A0AAD9RDJ7"/>
<protein>
    <recommendedName>
        <fullName evidence="1">PiggyBac transposable element-derived protein domain-containing protein</fullName>
    </recommendedName>
</protein>
<accession>A0AAD9RDJ7</accession>
<dbReference type="InterPro" id="IPR029526">
    <property type="entry name" value="PGBD"/>
</dbReference>
<evidence type="ECO:0000259" key="1">
    <source>
        <dbReference type="Pfam" id="PF13843"/>
    </source>
</evidence>
<gene>
    <name evidence="2" type="ORF">KPH14_012778</name>
</gene>
<organism evidence="2 3">
    <name type="scientific">Odynerus spinipes</name>
    <dbReference type="NCBI Taxonomy" id="1348599"/>
    <lineage>
        <taxon>Eukaryota</taxon>
        <taxon>Metazoa</taxon>
        <taxon>Ecdysozoa</taxon>
        <taxon>Arthropoda</taxon>
        <taxon>Hexapoda</taxon>
        <taxon>Insecta</taxon>
        <taxon>Pterygota</taxon>
        <taxon>Neoptera</taxon>
        <taxon>Endopterygota</taxon>
        <taxon>Hymenoptera</taxon>
        <taxon>Apocrita</taxon>
        <taxon>Aculeata</taxon>
        <taxon>Vespoidea</taxon>
        <taxon>Vespidae</taxon>
        <taxon>Eumeninae</taxon>
        <taxon>Odynerus</taxon>
    </lineage>
</organism>
<name>A0AAD9RDJ7_9HYME</name>
<dbReference type="PANTHER" id="PTHR46599">
    <property type="entry name" value="PIGGYBAC TRANSPOSABLE ELEMENT-DERIVED PROTEIN 4"/>
    <property type="match status" value="1"/>
</dbReference>
<keyword evidence="3" id="KW-1185">Reference proteome</keyword>
<feature type="domain" description="PiggyBac transposable element-derived protein" evidence="1">
    <location>
        <begin position="70"/>
        <end position="398"/>
    </location>
</feature>